<protein>
    <submittedName>
        <fullName evidence="2">Cytidine and deoxycytidylate deaminase domain containing protein</fullName>
    </submittedName>
</protein>
<dbReference type="EMBL" id="LR796167">
    <property type="protein sequence ID" value="CAB4123017.1"/>
    <property type="molecule type" value="Genomic_DNA"/>
</dbReference>
<dbReference type="Pfam" id="PF00383">
    <property type="entry name" value="dCMP_cyt_deam_1"/>
    <property type="match status" value="1"/>
</dbReference>
<dbReference type="GO" id="GO:0003824">
    <property type="term" value="F:catalytic activity"/>
    <property type="evidence" value="ECO:0007669"/>
    <property type="project" value="InterPro"/>
</dbReference>
<accession>A0A6J5KQ77</accession>
<dbReference type="Gene3D" id="3.40.140.10">
    <property type="entry name" value="Cytidine Deaminase, domain 2"/>
    <property type="match status" value="1"/>
</dbReference>
<evidence type="ECO:0000259" key="1">
    <source>
        <dbReference type="PROSITE" id="PS51747"/>
    </source>
</evidence>
<sequence>MSELVHASELTNRDRRMLQVLRVMAQDVTPVRGAKLASAIMHKGQVVSFGVNQIRSHPLQARFGKNADAIFLHAEIDSIKNALYNNTPDFLTRTTMFVYRVKRREGMRHAAWCQGNASPCEGCARAIATFGIRRVIASTDQPDMFAVW</sequence>
<dbReference type="InterPro" id="IPR016193">
    <property type="entry name" value="Cytidine_deaminase-like"/>
</dbReference>
<name>A0A6J5KQ77_9CAUD</name>
<dbReference type="InterPro" id="IPR002125">
    <property type="entry name" value="CMP_dCMP_dom"/>
</dbReference>
<feature type="domain" description="CMP/dCMP-type deaminase" evidence="1">
    <location>
        <begin position="11"/>
        <end position="148"/>
    </location>
</feature>
<gene>
    <name evidence="2" type="ORF">UFOVP29_176</name>
</gene>
<dbReference type="SUPFAM" id="SSF53927">
    <property type="entry name" value="Cytidine deaminase-like"/>
    <property type="match status" value="1"/>
</dbReference>
<organism evidence="2">
    <name type="scientific">uncultured Caudovirales phage</name>
    <dbReference type="NCBI Taxonomy" id="2100421"/>
    <lineage>
        <taxon>Viruses</taxon>
        <taxon>Duplodnaviria</taxon>
        <taxon>Heunggongvirae</taxon>
        <taxon>Uroviricota</taxon>
        <taxon>Caudoviricetes</taxon>
        <taxon>Peduoviridae</taxon>
        <taxon>Maltschvirus</taxon>
        <taxon>Maltschvirus maltsch</taxon>
    </lineage>
</organism>
<dbReference type="PROSITE" id="PS51747">
    <property type="entry name" value="CYT_DCMP_DEAMINASES_2"/>
    <property type="match status" value="1"/>
</dbReference>
<reference evidence="2" key="1">
    <citation type="submission" date="2020-04" db="EMBL/GenBank/DDBJ databases">
        <authorList>
            <person name="Chiriac C."/>
            <person name="Salcher M."/>
            <person name="Ghai R."/>
            <person name="Kavagutti S V."/>
        </authorList>
    </citation>
    <scope>NUCLEOTIDE SEQUENCE</scope>
</reference>
<proteinExistence type="predicted"/>
<evidence type="ECO:0000313" key="2">
    <source>
        <dbReference type="EMBL" id="CAB4123017.1"/>
    </source>
</evidence>